<keyword evidence="8" id="KW-1185">Reference proteome</keyword>
<sequence length="823" mass="90526">MAEKRRGEELQHASKRAKTDAKPHGNSVLKNKTKNATNAAAPMDVDGEPSKTAESKSTVKNRRRRDRQKRKADQLAPKPLLEKEPPTPPPSPPAPVAALIAPAAAGRLPVSALPTLPEAYRALDSLPSSGYTPFSVIGVVAAVNEIVSMGSGDLMLHLRVVDPSNCIPSAPMSKEGMGVNIFTPKYRQWLPQVKLGSVVILRNLKGKVANGSSAIGYKDQLKWCTYHGDVGTLGHGDLGQAPRSDLVNVGSEKSPRMAPFSPFYDATSEDRVYCIALDDWWREVQKVRSTGSVVEISMGRTTAPRPHCNPAQTDSEYFDWTAKVLKAKQKHDNTYTVYLTDGIEIPNGRDCQATWCPAELRRTVLRVEMWDAAREYGPKMEDGKFYRMRNLRKDTHFDGVLQAKISENKIVEVDETNPRVAEIIARIAAKTSEEPEVEVVLKTLSQLRAGALEDVVVQLLHKDESKGVIHVTDFSSNPELGSVDRPWAKGLDRCVLKITLLDKQKERLPQLTIGQFYLIKRVRFVRKARSLMEASVAGTEPLISMIGPLSTSRYGAARDEAVDRRRHLGFGAAEAKKKQTVRPNLRSSSPASVKTPASNSPASVKEPASVKKSASAKEPTSRSPASPVSSIPASVKTAQTSPDANLSALPSSDSSYHTIRALNSDGNDDEGPFFVHAKVIDFFPFQLEDAFKRLCSRCRNYLPESELECAECRAADKQQCTQIVCRLALRIQDDFGDLLDVQIADDSQILHGFTPTILLGNAGAAHSFSKKMARLLGNLEDVHTSSLNGQSLEPSGQFKTLMLERWKKKDTWVYGLQEIASDY</sequence>
<feature type="compositionally biased region" description="Low complexity" evidence="5">
    <location>
        <begin position="621"/>
        <end position="635"/>
    </location>
</feature>
<dbReference type="SUPFAM" id="SSF50249">
    <property type="entry name" value="Nucleic acid-binding proteins"/>
    <property type="match status" value="2"/>
</dbReference>
<dbReference type="GO" id="GO:0000783">
    <property type="term" value="C:nuclear telomere cap complex"/>
    <property type="evidence" value="ECO:0007669"/>
    <property type="project" value="TreeGrafter"/>
</dbReference>
<protein>
    <submittedName>
        <fullName evidence="7">Telo-bind domain-containing protein</fullName>
    </submittedName>
</protein>
<feature type="compositionally biased region" description="Polar residues" evidence="5">
    <location>
        <begin position="581"/>
        <end position="602"/>
    </location>
</feature>
<proteinExistence type="predicted"/>
<dbReference type="PANTHER" id="PTHR14513:SF0">
    <property type="entry name" value="PROTECTION OF TELOMERES PROTEIN 1"/>
    <property type="match status" value="1"/>
</dbReference>
<dbReference type="EMBL" id="JACAZE010000001">
    <property type="protein sequence ID" value="KAF7322453.1"/>
    <property type="molecule type" value="Genomic_DNA"/>
</dbReference>
<dbReference type="InterPro" id="IPR012340">
    <property type="entry name" value="NA-bd_OB-fold"/>
</dbReference>
<feature type="region of interest" description="Disordered" evidence="5">
    <location>
        <begin position="1"/>
        <end position="97"/>
    </location>
</feature>
<feature type="compositionally biased region" description="Basic and acidic residues" evidence="5">
    <location>
        <begin position="1"/>
        <end position="23"/>
    </location>
</feature>
<dbReference type="AlphaFoldDB" id="A0A8H6TNZ5"/>
<comment type="caution">
    <text evidence="7">The sequence shown here is derived from an EMBL/GenBank/DDBJ whole genome shotgun (WGS) entry which is preliminary data.</text>
</comment>
<dbReference type="Proteomes" id="UP000613580">
    <property type="component" value="Unassembled WGS sequence"/>
</dbReference>
<evidence type="ECO:0000256" key="4">
    <source>
        <dbReference type="ARBA" id="ARBA00023125"/>
    </source>
</evidence>
<dbReference type="GO" id="GO:0010521">
    <property type="term" value="F:telomerase inhibitor activity"/>
    <property type="evidence" value="ECO:0007669"/>
    <property type="project" value="TreeGrafter"/>
</dbReference>
<evidence type="ECO:0000259" key="6">
    <source>
        <dbReference type="Pfam" id="PF02765"/>
    </source>
</evidence>
<evidence type="ECO:0000256" key="1">
    <source>
        <dbReference type="ARBA" id="ARBA00004574"/>
    </source>
</evidence>
<evidence type="ECO:0000313" key="7">
    <source>
        <dbReference type="EMBL" id="KAF7322453.1"/>
    </source>
</evidence>
<dbReference type="GO" id="GO:0098505">
    <property type="term" value="F:G-rich strand telomeric DNA binding"/>
    <property type="evidence" value="ECO:0007669"/>
    <property type="project" value="TreeGrafter"/>
</dbReference>
<feature type="compositionally biased region" description="Basic residues" evidence="5">
    <location>
        <begin position="59"/>
        <end position="70"/>
    </location>
</feature>
<gene>
    <name evidence="7" type="ORF">HMN09_00023500</name>
</gene>
<feature type="domain" description="Telomeric single stranded DNA binding POT1/Cdc13" evidence="6">
    <location>
        <begin position="132"/>
        <end position="232"/>
    </location>
</feature>
<dbReference type="Gene3D" id="2.40.50.140">
    <property type="entry name" value="Nucleic acid-binding proteins"/>
    <property type="match status" value="3"/>
</dbReference>
<name>A0A8H6TNZ5_MYCCL</name>
<keyword evidence="4" id="KW-0238">DNA-binding</keyword>
<reference evidence="7" key="1">
    <citation type="submission" date="2020-05" db="EMBL/GenBank/DDBJ databases">
        <title>Mycena genomes resolve the evolution of fungal bioluminescence.</title>
        <authorList>
            <person name="Tsai I.J."/>
        </authorList>
    </citation>
    <scope>NUCLEOTIDE SEQUENCE</scope>
    <source>
        <strain evidence="7">110903Hualien_Pintung</strain>
    </source>
</reference>
<evidence type="ECO:0000256" key="3">
    <source>
        <dbReference type="ARBA" id="ARBA00022895"/>
    </source>
</evidence>
<evidence type="ECO:0000256" key="5">
    <source>
        <dbReference type="SAM" id="MobiDB-lite"/>
    </source>
</evidence>
<feature type="compositionally biased region" description="Pro residues" evidence="5">
    <location>
        <begin position="86"/>
        <end position="95"/>
    </location>
</feature>
<evidence type="ECO:0000256" key="2">
    <source>
        <dbReference type="ARBA" id="ARBA00022454"/>
    </source>
</evidence>
<feature type="region of interest" description="Disordered" evidence="5">
    <location>
        <begin position="570"/>
        <end position="652"/>
    </location>
</feature>
<keyword evidence="3" id="KW-0779">Telomere</keyword>
<organism evidence="7 8">
    <name type="scientific">Mycena chlorophos</name>
    <name type="common">Agaric fungus</name>
    <name type="synonym">Agaricus chlorophos</name>
    <dbReference type="NCBI Taxonomy" id="658473"/>
    <lineage>
        <taxon>Eukaryota</taxon>
        <taxon>Fungi</taxon>
        <taxon>Dikarya</taxon>
        <taxon>Basidiomycota</taxon>
        <taxon>Agaricomycotina</taxon>
        <taxon>Agaricomycetes</taxon>
        <taxon>Agaricomycetidae</taxon>
        <taxon>Agaricales</taxon>
        <taxon>Marasmiineae</taxon>
        <taxon>Mycenaceae</taxon>
        <taxon>Mycena</taxon>
    </lineage>
</organism>
<feature type="compositionally biased region" description="Polar residues" evidence="5">
    <location>
        <begin position="636"/>
        <end position="652"/>
    </location>
</feature>
<dbReference type="OrthoDB" id="2186770at2759"/>
<dbReference type="Pfam" id="PF02765">
    <property type="entry name" value="POT1"/>
    <property type="match status" value="1"/>
</dbReference>
<dbReference type="GO" id="GO:0032210">
    <property type="term" value="P:regulation of telomere maintenance via telomerase"/>
    <property type="evidence" value="ECO:0007669"/>
    <property type="project" value="TreeGrafter"/>
</dbReference>
<keyword evidence="2" id="KW-0158">Chromosome</keyword>
<comment type="subcellular location">
    <subcellularLocation>
        <location evidence="1">Chromosome</location>
        <location evidence="1">Telomere</location>
    </subcellularLocation>
</comment>
<evidence type="ECO:0000313" key="8">
    <source>
        <dbReference type="Proteomes" id="UP000613580"/>
    </source>
</evidence>
<accession>A0A8H6TNZ5</accession>
<dbReference type="PANTHER" id="PTHR14513">
    <property type="entry name" value="PROTECTION OF TELOMERES 1"/>
    <property type="match status" value="1"/>
</dbReference>
<dbReference type="InterPro" id="IPR028389">
    <property type="entry name" value="POT1"/>
</dbReference>
<dbReference type="GO" id="GO:0016233">
    <property type="term" value="P:telomere capping"/>
    <property type="evidence" value="ECO:0007669"/>
    <property type="project" value="TreeGrafter"/>
</dbReference>
<dbReference type="InterPro" id="IPR011564">
    <property type="entry name" value="Telomer_end-bd_POT1/Cdc13"/>
</dbReference>